<feature type="domain" description="Serpin" evidence="3">
    <location>
        <begin position="26"/>
        <end position="438"/>
    </location>
</feature>
<dbReference type="GO" id="GO:0005615">
    <property type="term" value="C:extracellular space"/>
    <property type="evidence" value="ECO:0007669"/>
    <property type="project" value="InterPro"/>
</dbReference>
<dbReference type="GO" id="GO:0004867">
    <property type="term" value="F:serine-type endopeptidase inhibitor activity"/>
    <property type="evidence" value="ECO:0007669"/>
    <property type="project" value="InterPro"/>
</dbReference>
<dbReference type="EMBL" id="LHPF02000002">
    <property type="protein sequence ID" value="PSC75539.1"/>
    <property type="molecule type" value="Genomic_DNA"/>
</dbReference>
<dbReference type="InterPro" id="IPR036186">
    <property type="entry name" value="Serpin_sf"/>
</dbReference>
<evidence type="ECO:0000259" key="3">
    <source>
        <dbReference type="SMART" id="SM00093"/>
    </source>
</evidence>
<dbReference type="InterPro" id="IPR042185">
    <property type="entry name" value="Serpin_sf_2"/>
</dbReference>
<comment type="caution">
    <text evidence="4">The sequence shown here is derived from an EMBL/GenBank/DDBJ whole genome shotgun (WGS) entry which is preliminary data.</text>
</comment>
<accession>A0A2P6VN81</accession>
<dbReference type="PANTHER" id="PTHR11461:SF211">
    <property type="entry name" value="GH10112P-RELATED"/>
    <property type="match status" value="1"/>
</dbReference>
<dbReference type="Gene3D" id="3.30.497.10">
    <property type="entry name" value="Antithrombin, subunit I, domain 2"/>
    <property type="match status" value="1"/>
</dbReference>
<dbReference type="OrthoDB" id="1063785at2759"/>
<proteinExistence type="inferred from homology"/>
<dbReference type="InterPro" id="IPR042178">
    <property type="entry name" value="Serpin_sf_1"/>
</dbReference>
<dbReference type="PANTHER" id="PTHR11461">
    <property type="entry name" value="SERINE PROTEASE INHIBITOR, SERPIN"/>
    <property type="match status" value="1"/>
</dbReference>
<dbReference type="Gene3D" id="2.30.39.10">
    <property type="entry name" value="Alpha-1-antitrypsin, domain 1"/>
    <property type="match status" value="1"/>
</dbReference>
<evidence type="ECO:0000256" key="1">
    <source>
        <dbReference type="ARBA" id="ARBA00009500"/>
    </source>
</evidence>
<evidence type="ECO:0000313" key="5">
    <source>
        <dbReference type="Proteomes" id="UP000239649"/>
    </source>
</evidence>
<dbReference type="Proteomes" id="UP000239649">
    <property type="component" value="Unassembled WGS sequence"/>
</dbReference>
<keyword evidence="5" id="KW-1185">Reference proteome</keyword>
<evidence type="ECO:0000256" key="2">
    <source>
        <dbReference type="RuleBase" id="RU000411"/>
    </source>
</evidence>
<comment type="similarity">
    <text evidence="1 2">Belongs to the serpin family.</text>
</comment>
<gene>
    <name evidence="4" type="ORF">C2E20_1101</name>
</gene>
<dbReference type="InterPro" id="IPR000215">
    <property type="entry name" value="Serpin_fam"/>
</dbReference>
<organism evidence="4 5">
    <name type="scientific">Micractinium conductrix</name>
    <dbReference type="NCBI Taxonomy" id="554055"/>
    <lineage>
        <taxon>Eukaryota</taxon>
        <taxon>Viridiplantae</taxon>
        <taxon>Chlorophyta</taxon>
        <taxon>core chlorophytes</taxon>
        <taxon>Trebouxiophyceae</taxon>
        <taxon>Chlorellales</taxon>
        <taxon>Chlorellaceae</taxon>
        <taxon>Chlorella clade</taxon>
        <taxon>Micractinium</taxon>
    </lineage>
</organism>
<name>A0A2P6VN81_9CHLO</name>
<dbReference type="Pfam" id="PF00079">
    <property type="entry name" value="Serpin"/>
    <property type="match status" value="2"/>
</dbReference>
<dbReference type="SUPFAM" id="SSF56574">
    <property type="entry name" value="Serpins"/>
    <property type="match status" value="1"/>
</dbReference>
<dbReference type="AlphaFoldDB" id="A0A2P6VN81"/>
<dbReference type="InterPro" id="IPR023795">
    <property type="entry name" value="Serpin_CS"/>
</dbReference>
<dbReference type="InterPro" id="IPR023796">
    <property type="entry name" value="Serpin_dom"/>
</dbReference>
<protein>
    <submittedName>
        <fullName evidence="4">Ase inhibitor I4 serpin</fullName>
    </submittedName>
</protein>
<dbReference type="SMART" id="SM00093">
    <property type="entry name" value="SERPIN"/>
    <property type="match status" value="1"/>
</dbReference>
<dbReference type="PROSITE" id="PS00284">
    <property type="entry name" value="SERPIN"/>
    <property type="match status" value="1"/>
</dbReference>
<reference evidence="4 5" key="1">
    <citation type="journal article" date="2018" name="Plant J.">
        <title>Genome sequences of Chlorella sorokiniana UTEX 1602 and Micractinium conductrix SAG 241.80: implications to maltose excretion by a green alga.</title>
        <authorList>
            <person name="Arriola M.B."/>
            <person name="Velmurugan N."/>
            <person name="Zhang Y."/>
            <person name="Plunkett M.H."/>
            <person name="Hondzo H."/>
            <person name="Barney B.M."/>
        </authorList>
    </citation>
    <scope>NUCLEOTIDE SEQUENCE [LARGE SCALE GENOMIC DNA]</scope>
    <source>
        <strain evidence="4 5">SAG 241.80</strain>
    </source>
</reference>
<dbReference type="STRING" id="554055.A0A2P6VN81"/>
<evidence type="ECO:0000313" key="4">
    <source>
        <dbReference type="EMBL" id="PSC75539.1"/>
    </source>
</evidence>
<sequence length="444" mass="46531">MGAAASHAGGGAPSAALAASVNAFGSELFDRLAAEAKPGEHAGLFLSPYGIAQALGMLLNGVEPGGESFCQLQAAVYARGSAAADSQPLEQLNSALRWLSISLVKPPSDDLTVSDANSVWVNAKYALQPGFAEALRGAFDALAAPLTGAAAVNQWVAQETRDKIQSIVTEDVAAQATLILVNAVYFKGLWEHPFKKQSTHPMDFYPLQHGEPALSVAAMFQTYQGRSAVQIAKLPAKVGDASFDCAAVQLPYKGGEYYAVAAMPHGQLSGEAAEGGQRGLATSGGVVPLTQALAACRQALLVRLPGAGEGSAAWHVPNADVKVLLPRFEVEFGATLNDALQALGITRPFSPGDVTKMATTKGGTPVDDLYVSAVIHKVFAKVDEAGTEAAAATAVVMMRAAMPLPREEIELRFDRPFVFAVVHRESGLALFSGEVHRPEAWKQE</sequence>